<name>A0A0M3ALH6_9SPHN</name>
<evidence type="ECO:0000313" key="2">
    <source>
        <dbReference type="Proteomes" id="UP000033874"/>
    </source>
</evidence>
<dbReference type="Proteomes" id="UP000033874">
    <property type="component" value="Unassembled WGS sequence"/>
</dbReference>
<evidence type="ECO:0000313" key="1">
    <source>
        <dbReference type="EMBL" id="KKW89409.1"/>
    </source>
</evidence>
<comment type="caution">
    <text evidence="1">The sequence shown here is derived from an EMBL/GenBank/DDBJ whole genome shotgun (WGS) entry which is preliminary data.</text>
</comment>
<organism evidence="1 2">
    <name type="scientific">Sphingobium chungbukense</name>
    <dbReference type="NCBI Taxonomy" id="56193"/>
    <lineage>
        <taxon>Bacteria</taxon>
        <taxon>Pseudomonadati</taxon>
        <taxon>Pseudomonadota</taxon>
        <taxon>Alphaproteobacteria</taxon>
        <taxon>Sphingomonadales</taxon>
        <taxon>Sphingomonadaceae</taxon>
        <taxon>Sphingobium</taxon>
    </lineage>
</organism>
<reference evidence="1 2" key="1">
    <citation type="submission" date="2015-04" db="EMBL/GenBank/DDBJ databases">
        <title>Genome sequence of aromatic hydrocarbons-degrading Sphingobium chungbukense DJ77.</title>
        <authorList>
            <person name="Kim Y.-C."/>
            <person name="Chae J.-C."/>
        </authorList>
    </citation>
    <scope>NUCLEOTIDE SEQUENCE [LARGE SCALE GENOMIC DNA]</scope>
    <source>
        <strain evidence="1 2">DJ77</strain>
    </source>
</reference>
<sequence>MIAHGASRVGTKQKASSQVGLCVAVTAFSSEAHQGHGCAEKLEPLTSIYLLIDFLSQAAGHFHHGPVIAVGRPEKQRVVPRFLSGHGPALAAFVVLADQAAQIIGLSYAGSLSIGADDFDQVLRIADMDWF</sequence>
<keyword evidence="2" id="KW-1185">Reference proteome</keyword>
<dbReference type="EMBL" id="LBIC01000021">
    <property type="protein sequence ID" value="KKW89409.1"/>
    <property type="molecule type" value="Genomic_DNA"/>
</dbReference>
<gene>
    <name evidence="1" type="ORF">YP76_25365</name>
</gene>
<proteinExistence type="predicted"/>
<dbReference type="AlphaFoldDB" id="A0A0M3ALH6"/>
<protein>
    <submittedName>
        <fullName evidence="1">Uncharacterized protein</fullName>
    </submittedName>
</protein>
<accession>A0A0M3ALH6</accession>
<dbReference type="STRING" id="56193.YP76_25365"/>